<dbReference type="GO" id="GO:0005739">
    <property type="term" value="C:mitochondrion"/>
    <property type="evidence" value="ECO:0007669"/>
    <property type="project" value="TreeGrafter"/>
</dbReference>
<proteinExistence type="predicted"/>
<protein>
    <submittedName>
        <fullName evidence="2">O-sialoglycoprotein endopeptidase</fullName>
    </submittedName>
</protein>
<organism evidence="2 3">
    <name type="scientific">Vigna unguiculata</name>
    <name type="common">Cowpea</name>
    <dbReference type="NCBI Taxonomy" id="3917"/>
    <lineage>
        <taxon>Eukaryota</taxon>
        <taxon>Viridiplantae</taxon>
        <taxon>Streptophyta</taxon>
        <taxon>Embryophyta</taxon>
        <taxon>Tracheophyta</taxon>
        <taxon>Spermatophyta</taxon>
        <taxon>Magnoliopsida</taxon>
        <taxon>eudicotyledons</taxon>
        <taxon>Gunneridae</taxon>
        <taxon>Pentapetalae</taxon>
        <taxon>rosids</taxon>
        <taxon>fabids</taxon>
        <taxon>Fabales</taxon>
        <taxon>Fabaceae</taxon>
        <taxon>Papilionoideae</taxon>
        <taxon>50 kb inversion clade</taxon>
        <taxon>NPAAA clade</taxon>
        <taxon>indigoferoid/millettioid clade</taxon>
        <taxon>Phaseoleae</taxon>
        <taxon>Vigna</taxon>
    </lineage>
</organism>
<reference evidence="2 3" key="1">
    <citation type="submission" date="2019-04" db="EMBL/GenBank/DDBJ databases">
        <title>An improved genome assembly and genetic linkage map for asparagus bean, Vigna unguiculata ssp. sesquipedialis.</title>
        <authorList>
            <person name="Xia Q."/>
            <person name="Zhang R."/>
            <person name="Dong Y."/>
        </authorList>
    </citation>
    <scope>NUCLEOTIDE SEQUENCE [LARGE SCALE GENOMIC DNA]</scope>
    <source>
        <tissue evidence="2">Leaf</tissue>
    </source>
</reference>
<accession>A0A4D6KSE2</accession>
<name>A0A4D6KSE2_VIGUN</name>
<dbReference type="Gene3D" id="3.30.420.40">
    <property type="match status" value="1"/>
</dbReference>
<evidence type="ECO:0000259" key="1">
    <source>
        <dbReference type="Pfam" id="PF00814"/>
    </source>
</evidence>
<dbReference type="Proteomes" id="UP000501690">
    <property type="component" value="Linkage Group LG1"/>
</dbReference>
<dbReference type="EMBL" id="CP039345">
    <property type="protein sequence ID" value="QCD78657.1"/>
    <property type="molecule type" value="Genomic_DNA"/>
</dbReference>
<dbReference type="AlphaFoldDB" id="A0A4D6KSE2"/>
<sequence length="134" mass="15317">MSILTTLEHPRKGSLAKHSQLRAFTLLKGIHLEPNPFDIERDLITPTFKFIVRTAMLHLQERCERAIQWALKMEPSIRHLVVSGGVASNQYVRAQLDMVAKKNGLQLLCPPPQLYTDNEKLDFRLVTGIVNFIK</sequence>
<evidence type="ECO:0000313" key="3">
    <source>
        <dbReference type="Proteomes" id="UP000501690"/>
    </source>
</evidence>
<dbReference type="PANTHER" id="PTHR11735">
    <property type="entry name" value="TRNA N6-ADENOSINE THREONYLCARBAMOYLTRANSFERASE"/>
    <property type="match status" value="1"/>
</dbReference>
<evidence type="ECO:0000313" key="2">
    <source>
        <dbReference type="EMBL" id="QCD78657.1"/>
    </source>
</evidence>
<dbReference type="InterPro" id="IPR000905">
    <property type="entry name" value="Gcp-like_dom"/>
</dbReference>
<dbReference type="PANTHER" id="PTHR11735:SF6">
    <property type="entry name" value="TRNA N6-ADENOSINE THREONYLCARBAMOYLTRANSFERASE, MITOCHONDRIAL"/>
    <property type="match status" value="1"/>
</dbReference>
<gene>
    <name evidence="2" type="ORF">DEO72_LG1g2293</name>
</gene>
<dbReference type="Pfam" id="PF00814">
    <property type="entry name" value="TsaD"/>
    <property type="match status" value="1"/>
</dbReference>
<feature type="domain" description="Gcp-like" evidence="1">
    <location>
        <begin position="53"/>
        <end position="119"/>
    </location>
</feature>
<keyword evidence="3" id="KW-1185">Reference proteome</keyword>